<dbReference type="InterPro" id="IPR038729">
    <property type="entry name" value="Rad50/SbcC_AAA"/>
</dbReference>
<feature type="domain" description="Rad50/SbcC-type AAA" evidence="5">
    <location>
        <begin position="9"/>
        <end position="251"/>
    </location>
</feature>
<evidence type="ECO:0000313" key="6">
    <source>
        <dbReference type="EMBL" id="TES50630.1"/>
    </source>
</evidence>
<accession>A0A4Y7WQ72</accession>
<proteinExistence type="inferred from homology"/>
<dbReference type="PANTHER" id="PTHR32114:SF2">
    <property type="entry name" value="ABC TRANSPORTER ABCH.3"/>
    <property type="match status" value="1"/>
</dbReference>
<dbReference type="Gene3D" id="3.40.50.300">
    <property type="entry name" value="P-loop containing nucleotide triphosphate hydrolases"/>
    <property type="match status" value="1"/>
</dbReference>
<dbReference type="Proteomes" id="UP000298210">
    <property type="component" value="Unassembled WGS sequence"/>
</dbReference>
<evidence type="ECO:0000256" key="4">
    <source>
        <dbReference type="SAM" id="Coils"/>
    </source>
</evidence>
<name>A0A4Y7WQ72_9BACI</name>
<evidence type="ECO:0000259" key="5">
    <source>
        <dbReference type="Pfam" id="PF13476"/>
    </source>
</evidence>
<organism evidence="6 7">
    <name type="scientific">Shouchella lehensis</name>
    <dbReference type="NCBI Taxonomy" id="300825"/>
    <lineage>
        <taxon>Bacteria</taxon>
        <taxon>Bacillati</taxon>
        <taxon>Bacillota</taxon>
        <taxon>Bacilli</taxon>
        <taxon>Bacillales</taxon>
        <taxon>Bacillaceae</taxon>
        <taxon>Shouchella</taxon>
    </lineage>
</organism>
<gene>
    <name evidence="6" type="ORF">E2L03_01480</name>
</gene>
<protein>
    <recommendedName>
        <fullName evidence="3">Nuclease SbcCD subunit C</fullName>
    </recommendedName>
</protein>
<reference evidence="6 7" key="1">
    <citation type="submission" date="2019-03" db="EMBL/GenBank/DDBJ databases">
        <authorList>
            <person name="Liu G."/>
        </authorList>
    </citation>
    <scope>NUCLEOTIDE SEQUENCE [LARGE SCALE GENOMIC DNA]</scope>
    <source>
        <strain evidence="6 7">DSM 19099</strain>
    </source>
</reference>
<keyword evidence="4" id="KW-0175">Coiled coil</keyword>
<dbReference type="GO" id="GO:0016887">
    <property type="term" value="F:ATP hydrolysis activity"/>
    <property type="evidence" value="ECO:0007669"/>
    <property type="project" value="InterPro"/>
</dbReference>
<dbReference type="PANTHER" id="PTHR32114">
    <property type="entry name" value="ABC TRANSPORTER ABCH.3"/>
    <property type="match status" value="1"/>
</dbReference>
<sequence length="478" mass="55589">MMKLSKMVSVRLENFQSHLDTVLSLSKGLNVVVGQSDSGKTAVLRGIRWALFNQPRGTDFLKVGADFVRVTIEFENGHTLVRERTSSKNRYIIKKKGEEDLVLEGFGSSVPEEVLNAHQMRPFRIDADHEWQLQIAQQLEGPFLLEQTGSIRAKTIGRMSGAHYLDMAIRDTSKDVSQLTQRVKWKEQELEAAEKELEPFKPLDQAKQQLDEGFRLLERVKDQAKKVQELKRLSEQFKQLKGQKSQLEQTIHKIKDLDTWEVLFLNLQQLTAKRYQLSSVQREWQRIAKDLSTCQKWLTKTESIEEAEQLARALANHVSQTLKLQQFKKSEEYVKESITALNARLERTHFLQSFNEEHVTDVRNKVLKTRQLRERFERLQRMTDEENALLKKKQRAHKVLQAYPLTESVAQAFERTQLLSRYQEKIVLLKKRLEEGAAFVAHSKQQEEEQVARYTEALNTLHLCPTCGQPIQQKEELS</sequence>
<evidence type="ECO:0000256" key="3">
    <source>
        <dbReference type="ARBA" id="ARBA00013368"/>
    </source>
</evidence>
<comment type="subunit">
    <text evidence="2">Heterodimer of SbcC and SbcD.</text>
</comment>
<evidence type="ECO:0000256" key="2">
    <source>
        <dbReference type="ARBA" id="ARBA00011322"/>
    </source>
</evidence>
<dbReference type="EMBL" id="SNUX01000001">
    <property type="protein sequence ID" value="TES50630.1"/>
    <property type="molecule type" value="Genomic_DNA"/>
</dbReference>
<dbReference type="GO" id="GO:0006302">
    <property type="term" value="P:double-strand break repair"/>
    <property type="evidence" value="ECO:0007669"/>
    <property type="project" value="InterPro"/>
</dbReference>
<feature type="coiled-coil region" evidence="4">
    <location>
        <begin position="176"/>
        <end position="257"/>
    </location>
</feature>
<dbReference type="SUPFAM" id="SSF52540">
    <property type="entry name" value="P-loop containing nucleoside triphosphate hydrolases"/>
    <property type="match status" value="1"/>
</dbReference>
<dbReference type="Pfam" id="PF13476">
    <property type="entry name" value="AAA_23"/>
    <property type="match status" value="1"/>
</dbReference>
<comment type="caution">
    <text evidence="6">The sequence shown here is derived from an EMBL/GenBank/DDBJ whole genome shotgun (WGS) entry which is preliminary data.</text>
</comment>
<evidence type="ECO:0000256" key="1">
    <source>
        <dbReference type="ARBA" id="ARBA00006930"/>
    </source>
</evidence>
<dbReference type="InterPro" id="IPR027417">
    <property type="entry name" value="P-loop_NTPase"/>
</dbReference>
<comment type="similarity">
    <text evidence="1">Belongs to the SMC family. SbcC subfamily.</text>
</comment>
<dbReference type="AlphaFoldDB" id="A0A4Y7WQ72"/>
<evidence type="ECO:0000313" key="7">
    <source>
        <dbReference type="Proteomes" id="UP000298210"/>
    </source>
</evidence>